<evidence type="ECO:0000256" key="7">
    <source>
        <dbReference type="SAM" id="MobiDB-lite"/>
    </source>
</evidence>
<dbReference type="InterPro" id="IPR002942">
    <property type="entry name" value="S4_RNA-bd"/>
</dbReference>
<feature type="compositionally biased region" description="Basic and acidic residues" evidence="7">
    <location>
        <begin position="336"/>
        <end position="352"/>
    </location>
</feature>
<dbReference type="PANTHER" id="PTHR47683">
    <property type="entry name" value="PSEUDOURIDINE SYNTHASE FAMILY PROTEIN-RELATED"/>
    <property type="match status" value="1"/>
</dbReference>
<comment type="caution">
    <text evidence="9">The sequence shown here is derived from an EMBL/GenBank/DDBJ whole genome shotgun (WGS) entry which is preliminary data.</text>
</comment>
<keyword evidence="2 6" id="KW-0413">Isomerase</keyword>
<name>A0A3E0U7G6_9GAMM</name>
<dbReference type="AlphaFoldDB" id="A0A3E0U7G6"/>
<dbReference type="InterPro" id="IPR036986">
    <property type="entry name" value="S4_RNA-bd_sf"/>
</dbReference>
<dbReference type="InterPro" id="IPR006145">
    <property type="entry name" value="PsdUridine_synth_RsuA/RluA"/>
</dbReference>
<feature type="domain" description="RNA-binding S4" evidence="8">
    <location>
        <begin position="18"/>
        <end position="76"/>
    </location>
</feature>
<dbReference type="Gene3D" id="3.10.290.10">
    <property type="entry name" value="RNA-binding S4 domain"/>
    <property type="match status" value="1"/>
</dbReference>
<dbReference type="FunFam" id="3.30.70.1560:FF:000002">
    <property type="entry name" value="Pseudouridine synthase"/>
    <property type="match status" value="1"/>
</dbReference>
<feature type="region of interest" description="Disordered" evidence="7">
    <location>
        <begin position="248"/>
        <end position="402"/>
    </location>
</feature>
<sequence length="402" mass="45484">MPTQKSAQQSAQNASTGKRLNKFISESGFCSRREADKLIERQRVTINGKLPELGTKVQDGDQVEVDGKPIAASAENKSDRIYIAYHKPIGVICTTERQVRGNIVDAIGHKERIFPIGRLDKPSEGLIFLTSDGDIVNKILRAENAHDKEYIVTVDKPISERFVERMSRGVPILGTITNPCRVEPVSRFVFKITLTQGLNRQIRRMCEYLGYEVTKLKRVRIMNVDLTGLKPGQWRNLTQGELAQINSAVKDSRKTSLKAEQAENDSRRDDKSRSNARYAKNDEAAKKPEKKSQNKPHNKRDNEQHRENNSVANSNRKNDKHNAKYNGNRDNQSAKPARESEQPRKARAEQPKQKSNKGTNKSTTYRIDNPNAKGTKKTDNEVNERGSSQGDKKRLSLGRKKQ</sequence>
<reference evidence="10" key="1">
    <citation type="submission" date="2018-08" db="EMBL/GenBank/DDBJ databases">
        <title>Thalassotalea euphylliae genome.</title>
        <authorList>
            <person name="Summers S."/>
            <person name="Rice S.A."/>
            <person name="Freckelton M.L."/>
            <person name="Nedved B.T."/>
            <person name="Hadfield M.G."/>
        </authorList>
    </citation>
    <scope>NUCLEOTIDE SEQUENCE [LARGE SCALE GENOMIC DNA]</scope>
    <source>
        <strain evidence="10">H3</strain>
    </source>
</reference>
<evidence type="ECO:0000256" key="5">
    <source>
        <dbReference type="PROSITE-ProRule" id="PRU00182"/>
    </source>
</evidence>
<dbReference type="GO" id="GO:0003723">
    <property type="term" value="F:RNA binding"/>
    <property type="evidence" value="ECO:0007669"/>
    <property type="project" value="UniProtKB-KW"/>
</dbReference>
<dbReference type="NCBIfam" id="NF007784">
    <property type="entry name" value="PRK10475.1"/>
    <property type="match status" value="1"/>
</dbReference>
<dbReference type="InterPro" id="IPR020103">
    <property type="entry name" value="PsdUridine_synth_cat_dom_sf"/>
</dbReference>
<dbReference type="InterPro" id="IPR020094">
    <property type="entry name" value="TruA/RsuA/RluB/E/F_N"/>
</dbReference>
<dbReference type="InterPro" id="IPR018496">
    <property type="entry name" value="PsdUridine_synth_RsuA/RluB_CS"/>
</dbReference>
<keyword evidence="5" id="KW-0694">RNA-binding</keyword>
<feature type="compositionally biased region" description="Basic and acidic residues" evidence="7">
    <location>
        <begin position="299"/>
        <end position="308"/>
    </location>
</feature>
<feature type="compositionally biased region" description="Basic and acidic residues" evidence="7">
    <location>
        <begin position="260"/>
        <end position="292"/>
    </location>
</feature>
<dbReference type="GO" id="GO:0160138">
    <property type="term" value="F:23S rRNA pseudouridine(2604) synthase activity"/>
    <property type="evidence" value="ECO:0007669"/>
    <property type="project" value="UniProtKB-EC"/>
</dbReference>
<dbReference type="InterPro" id="IPR042092">
    <property type="entry name" value="PsdUridine_s_RsuA/RluB/E/F_cat"/>
</dbReference>
<evidence type="ECO:0000256" key="6">
    <source>
        <dbReference type="RuleBase" id="RU003887"/>
    </source>
</evidence>
<dbReference type="FunFam" id="3.10.290.10:FF:000003">
    <property type="entry name" value="Pseudouridine synthase"/>
    <property type="match status" value="1"/>
</dbReference>
<gene>
    <name evidence="9" type="primary">rluF</name>
    <name evidence="9" type="ORF">DXX94_13590</name>
</gene>
<organism evidence="9 10">
    <name type="scientific">Thalassotalea euphylliae</name>
    <dbReference type="NCBI Taxonomy" id="1655234"/>
    <lineage>
        <taxon>Bacteria</taxon>
        <taxon>Pseudomonadati</taxon>
        <taxon>Pseudomonadota</taxon>
        <taxon>Gammaproteobacteria</taxon>
        <taxon>Alteromonadales</taxon>
        <taxon>Colwelliaceae</taxon>
        <taxon>Thalassotalea</taxon>
    </lineage>
</organism>
<comment type="catalytic activity">
    <reaction evidence="4">
        <text>uridine(2604) in 23S rRNA = pseudouridine(2604) in 23S rRNA</text>
        <dbReference type="Rhea" id="RHEA:38875"/>
        <dbReference type="Rhea" id="RHEA-COMP:10093"/>
        <dbReference type="Rhea" id="RHEA-COMP:10094"/>
        <dbReference type="ChEBI" id="CHEBI:65314"/>
        <dbReference type="ChEBI" id="CHEBI:65315"/>
        <dbReference type="EC" id="5.4.99.21"/>
    </reaction>
</comment>
<dbReference type="CDD" id="cd00165">
    <property type="entry name" value="S4"/>
    <property type="match status" value="1"/>
</dbReference>
<dbReference type="EMBL" id="QUOT01000001">
    <property type="protein sequence ID" value="REL32730.1"/>
    <property type="molecule type" value="Genomic_DNA"/>
</dbReference>
<dbReference type="InterPro" id="IPR000748">
    <property type="entry name" value="PsdUridine_synth_RsuA/RluB/E/F"/>
</dbReference>
<dbReference type="Pfam" id="PF00849">
    <property type="entry name" value="PseudoU_synth_2"/>
    <property type="match status" value="1"/>
</dbReference>
<evidence type="ECO:0000259" key="8">
    <source>
        <dbReference type="SMART" id="SM00363"/>
    </source>
</evidence>
<protein>
    <recommendedName>
        <fullName evidence="6">Pseudouridine synthase</fullName>
        <ecNumber evidence="6">5.4.99.-</ecNumber>
    </recommendedName>
</protein>
<accession>A0A3E0U7G6</accession>
<evidence type="ECO:0000256" key="3">
    <source>
        <dbReference type="ARBA" id="ARBA00036390"/>
    </source>
</evidence>
<dbReference type="PROSITE" id="PS50889">
    <property type="entry name" value="S4"/>
    <property type="match status" value="1"/>
</dbReference>
<feature type="compositionally biased region" description="Polar residues" evidence="7">
    <location>
        <begin position="356"/>
        <end position="366"/>
    </location>
</feature>
<dbReference type="Gene3D" id="3.30.70.1560">
    <property type="entry name" value="Alpha-L RNA-binding motif"/>
    <property type="match status" value="1"/>
</dbReference>
<dbReference type="Proteomes" id="UP000256899">
    <property type="component" value="Unassembled WGS sequence"/>
</dbReference>
<dbReference type="Pfam" id="PF01479">
    <property type="entry name" value="S4"/>
    <property type="match status" value="1"/>
</dbReference>
<dbReference type="SUPFAM" id="SSF55174">
    <property type="entry name" value="Alpha-L RNA-binding motif"/>
    <property type="match status" value="1"/>
</dbReference>
<dbReference type="Gene3D" id="3.30.70.580">
    <property type="entry name" value="Pseudouridine synthase I, catalytic domain, N-terminal subdomain"/>
    <property type="match status" value="1"/>
</dbReference>
<dbReference type="SMART" id="SM00363">
    <property type="entry name" value="S4"/>
    <property type="match status" value="1"/>
</dbReference>
<dbReference type="PANTHER" id="PTHR47683:SF2">
    <property type="entry name" value="RNA-BINDING S4 DOMAIN-CONTAINING PROTEIN"/>
    <property type="match status" value="1"/>
</dbReference>
<evidence type="ECO:0000313" key="9">
    <source>
        <dbReference type="EMBL" id="REL32730.1"/>
    </source>
</evidence>
<dbReference type="PROSITE" id="PS01149">
    <property type="entry name" value="PSI_RSU"/>
    <property type="match status" value="1"/>
</dbReference>
<dbReference type="NCBIfam" id="TIGR00093">
    <property type="entry name" value="pseudouridine synthase"/>
    <property type="match status" value="1"/>
</dbReference>
<comment type="similarity">
    <text evidence="1 6">Belongs to the pseudouridine synthase RsuA family.</text>
</comment>
<evidence type="ECO:0000256" key="1">
    <source>
        <dbReference type="ARBA" id="ARBA00008348"/>
    </source>
</evidence>
<feature type="compositionally biased region" description="Basic and acidic residues" evidence="7">
    <location>
        <begin position="376"/>
        <end position="394"/>
    </location>
</feature>
<keyword evidence="10" id="KW-1185">Reference proteome</keyword>
<dbReference type="CDD" id="cd02554">
    <property type="entry name" value="PseudoU_synth_RluF"/>
    <property type="match status" value="1"/>
</dbReference>
<comment type="catalytic activity">
    <reaction evidence="3">
        <text>uridine(35) in tRNA(Tyr) = pseudouridine(35) in tRNA(Tyr)</text>
        <dbReference type="Rhea" id="RHEA:60556"/>
        <dbReference type="Rhea" id="RHEA-COMP:15607"/>
        <dbReference type="Rhea" id="RHEA-COMP:15608"/>
        <dbReference type="ChEBI" id="CHEBI:65314"/>
        <dbReference type="ChEBI" id="CHEBI:65315"/>
    </reaction>
</comment>
<dbReference type="GO" id="GO:0000455">
    <property type="term" value="P:enzyme-directed rRNA pseudouridine synthesis"/>
    <property type="evidence" value="ECO:0007669"/>
    <property type="project" value="UniProtKB-ARBA"/>
</dbReference>
<evidence type="ECO:0000313" key="10">
    <source>
        <dbReference type="Proteomes" id="UP000256899"/>
    </source>
</evidence>
<dbReference type="SUPFAM" id="SSF55120">
    <property type="entry name" value="Pseudouridine synthase"/>
    <property type="match status" value="1"/>
</dbReference>
<evidence type="ECO:0000256" key="4">
    <source>
        <dbReference type="ARBA" id="ARBA00036535"/>
    </source>
</evidence>
<proteinExistence type="inferred from homology"/>
<evidence type="ECO:0000256" key="2">
    <source>
        <dbReference type="ARBA" id="ARBA00023235"/>
    </source>
</evidence>
<dbReference type="InterPro" id="IPR050343">
    <property type="entry name" value="RsuA_PseudoU_synthase"/>
</dbReference>
<dbReference type="EC" id="5.4.99.-" evidence="6"/>